<evidence type="ECO:0000313" key="6">
    <source>
        <dbReference type="EMBL" id="MCW8347659.1"/>
    </source>
</evidence>
<dbReference type="InterPro" id="IPR008622">
    <property type="entry name" value="FliT"/>
</dbReference>
<protein>
    <recommendedName>
        <fullName evidence="5">Flagellar protein FliT</fullName>
    </recommendedName>
</protein>
<comment type="subcellular location">
    <subcellularLocation>
        <location evidence="1">Cytoplasm</location>
        <location evidence="1">Cytosol</location>
    </subcellularLocation>
</comment>
<comment type="caution">
    <text evidence="6">The sequence shown here is derived from an EMBL/GenBank/DDBJ whole genome shotgun (WGS) entry which is preliminary data.</text>
</comment>
<dbReference type="Proteomes" id="UP001155587">
    <property type="component" value="Unassembled WGS sequence"/>
</dbReference>
<dbReference type="EMBL" id="JAKRRY010000024">
    <property type="protein sequence ID" value="MCW8347659.1"/>
    <property type="molecule type" value="Genomic_DNA"/>
</dbReference>
<evidence type="ECO:0000256" key="3">
    <source>
        <dbReference type="ARBA" id="ARBA00022795"/>
    </source>
</evidence>
<keyword evidence="6" id="KW-0969">Cilium</keyword>
<keyword evidence="2" id="KW-0963">Cytoplasm</keyword>
<name>A0A9X3HXU2_9VIBR</name>
<evidence type="ECO:0000256" key="2">
    <source>
        <dbReference type="ARBA" id="ARBA00022490"/>
    </source>
</evidence>
<dbReference type="Pfam" id="PF05400">
    <property type="entry name" value="FliT"/>
    <property type="match status" value="1"/>
</dbReference>
<sequence>MTIFDRLRDTDHQLLSHLDNLELNTEEIHALVDIREHIIKTLIAACERNPRLKQSEEWRLAVEETKQVTAKMHSKTEQLGLSLRKFRHGKKSLQQYQKFI</sequence>
<keyword evidence="3" id="KW-1005">Bacterial flagellum biogenesis</keyword>
<dbReference type="RefSeq" id="WP_265676186.1">
    <property type="nucleotide sequence ID" value="NZ_JAKRRY010000024.1"/>
</dbReference>
<keyword evidence="4" id="KW-0143">Chaperone</keyword>
<gene>
    <name evidence="6" type="ORF">MD535_16780</name>
</gene>
<keyword evidence="7" id="KW-1185">Reference proteome</keyword>
<evidence type="ECO:0000313" key="7">
    <source>
        <dbReference type="Proteomes" id="UP001155587"/>
    </source>
</evidence>
<keyword evidence="6" id="KW-0282">Flagellum</keyword>
<evidence type="ECO:0000256" key="4">
    <source>
        <dbReference type="ARBA" id="ARBA00023186"/>
    </source>
</evidence>
<organism evidence="6 7">
    <name type="scientific">Vibrio qingdaonensis</name>
    <dbReference type="NCBI Taxonomy" id="2829491"/>
    <lineage>
        <taxon>Bacteria</taxon>
        <taxon>Pseudomonadati</taxon>
        <taxon>Pseudomonadota</taxon>
        <taxon>Gammaproteobacteria</taxon>
        <taxon>Vibrionales</taxon>
        <taxon>Vibrionaceae</taxon>
        <taxon>Vibrio</taxon>
    </lineage>
</organism>
<evidence type="ECO:0000256" key="5">
    <source>
        <dbReference type="ARBA" id="ARBA00093797"/>
    </source>
</evidence>
<reference evidence="6" key="1">
    <citation type="submission" date="2022-02" db="EMBL/GenBank/DDBJ databases">
        <title>Vibrio sp. nov, a new bacterium isolated from seawater.</title>
        <authorList>
            <person name="Yuan Y."/>
        </authorList>
    </citation>
    <scope>NUCLEOTIDE SEQUENCE</scope>
    <source>
        <strain evidence="6">ZSDZ65</strain>
    </source>
</reference>
<dbReference type="AlphaFoldDB" id="A0A9X3HXU2"/>
<proteinExistence type="predicted"/>
<accession>A0A9X3HXU2</accession>
<evidence type="ECO:0000256" key="1">
    <source>
        <dbReference type="ARBA" id="ARBA00004514"/>
    </source>
</evidence>
<keyword evidence="6" id="KW-0966">Cell projection</keyword>